<name>A0ABD0VUZ7_DENTH</name>
<proteinExistence type="predicted"/>
<dbReference type="AlphaFoldDB" id="A0ABD0VUZ7"/>
<evidence type="ECO:0000313" key="3">
    <source>
        <dbReference type="Proteomes" id="UP001552299"/>
    </source>
</evidence>
<dbReference type="EMBL" id="JANQDX010000001">
    <property type="protein sequence ID" value="KAL0928726.1"/>
    <property type="molecule type" value="Genomic_DNA"/>
</dbReference>
<organism evidence="2 3">
    <name type="scientific">Dendrobium thyrsiflorum</name>
    <name type="common">Pinecone-like raceme dendrobium</name>
    <name type="synonym">Orchid</name>
    <dbReference type="NCBI Taxonomy" id="117978"/>
    <lineage>
        <taxon>Eukaryota</taxon>
        <taxon>Viridiplantae</taxon>
        <taxon>Streptophyta</taxon>
        <taxon>Embryophyta</taxon>
        <taxon>Tracheophyta</taxon>
        <taxon>Spermatophyta</taxon>
        <taxon>Magnoliopsida</taxon>
        <taxon>Liliopsida</taxon>
        <taxon>Asparagales</taxon>
        <taxon>Orchidaceae</taxon>
        <taxon>Epidendroideae</taxon>
        <taxon>Malaxideae</taxon>
        <taxon>Dendrobiinae</taxon>
        <taxon>Dendrobium</taxon>
    </lineage>
</organism>
<reference evidence="2 3" key="1">
    <citation type="journal article" date="2024" name="Plant Biotechnol. J.">
        <title>Dendrobium thyrsiflorum genome and its molecular insights into genes involved in important horticultural traits.</title>
        <authorList>
            <person name="Chen B."/>
            <person name="Wang J.Y."/>
            <person name="Zheng P.J."/>
            <person name="Li K.L."/>
            <person name="Liang Y.M."/>
            <person name="Chen X.F."/>
            <person name="Zhang C."/>
            <person name="Zhao X."/>
            <person name="He X."/>
            <person name="Zhang G.Q."/>
            <person name="Liu Z.J."/>
            <person name="Xu Q."/>
        </authorList>
    </citation>
    <scope>NUCLEOTIDE SEQUENCE [LARGE SCALE GENOMIC DNA]</scope>
    <source>
        <strain evidence="2">GZMU011</strain>
    </source>
</reference>
<evidence type="ECO:0000256" key="1">
    <source>
        <dbReference type="SAM" id="MobiDB-lite"/>
    </source>
</evidence>
<sequence>MAESGRRVAFRTEALKLYEPNTIVWCNKQMIYRLKSICSSVKLDCTHPVRVAAPTTGPVARRGLEDDRRRHKGSQYIEASESEDELDRIRNLEISYSKEEMTTQRKRRQREYFVRERTIRSRLVERAYLIENDLISTHGNGSSYVAGGHLEMVLGVRALRRYNSANVPNSDITAL</sequence>
<comment type="caution">
    <text evidence="2">The sequence shown here is derived from an EMBL/GenBank/DDBJ whole genome shotgun (WGS) entry which is preliminary data.</text>
</comment>
<dbReference type="Proteomes" id="UP001552299">
    <property type="component" value="Unassembled WGS sequence"/>
</dbReference>
<protein>
    <submittedName>
        <fullName evidence="2">Uncharacterized protein</fullName>
    </submittedName>
</protein>
<gene>
    <name evidence="2" type="ORF">M5K25_000643</name>
</gene>
<keyword evidence="3" id="KW-1185">Reference proteome</keyword>
<accession>A0ABD0VUZ7</accession>
<evidence type="ECO:0000313" key="2">
    <source>
        <dbReference type="EMBL" id="KAL0928726.1"/>
    </source>
</evidence>
<feature type="region of interest" description="Disordered" evidence="1">
    <location>
        <begin position="56"/>
        <end position="80"/>
    </location>
</feature>